<gene>
    <name evidence="1" type="ORF">SADUNF_Sadunf03G0006900</name>
</gene>
<evidence type="ECO:0000313" key="1">
    <source>
        <dbReference type="EMBL" id="KAF9684983.1"/>
    </source>
</evidence>
<accession>A0A835N445</accession>
<dbReference type="Proteomes" id="UP000657918">
    <property type="component" value="Unassembled WGS sequence"/>
</dbReference>
<proteinExistence type="predicted"/>
<keyword evidence="2" id="KW-1185">Reference proteome</keyword>
<evidence type="ECO:0000313" key="2">
    <source>
        <dbReference type="Proteomes" id="UP000657918"/>
    </source>
</evidence>
<comment type="caution">
    <text evidence="1">The sequence shown here is derived from an EMBL/GenBank/DDBJ whole genome shotgun (WGS) entry which is preliminary data.</text>
</comment>
<protein>
    <submittedName>
        <fullName evidence="1">Uncharacterized protein</fullName>
    </submittedName>
</protein>
<organism evidence="1 2">
    <name type="scientific">Salix dunnii</name>
    <dbReference type="NCBI Taxonomy" id="1413687"/>
    <lineage>
        <taxon>Eukaryota</taxon>
        <taxon>Viridiplantae</taxon>
        <taxon>Streptophyta</taxon>
        <taxon>Embryophyta</taxon>
        <taxon>Tracheophyta</taxon>
        <taxon>Spermatophyta</taxon>
        <taxon>Magnoliopsida</taxon>
        <taxon>eudicotyledons</taxon>
        <taxon>Gunneridae</taxon>
        <taxon>Pentapetalae</taxon>
        <taxon>rosids</taxon>
        <taxon>fabids</taxon>
        <taxon>Malpighiales</taxon>
        <taxon>Salicaceae</taxon>
        <taxon>Saliceae</taxon>
        <taxon>Salix</taxon>
    </lineage>
</organism>
<dbReference type="InterPro" id="IPR038655">
    <property type="entry name" value="Ribosomal_eL27_sf"/>
</dbReference>
<dbReference type="AlphaFoldDB" id="A0A835N445"/>
<dbReference type="Gene3D" id="2.30.30.770">
    <property type="match status" value="1"/>
</dbReference>
<dbReference type="EMBL" id="JADGMS010000003">
    <property type="protein sequence ID" value="KAF9684983.1"/>
    <property type="molecule type" value="Genomic_DNA"/>
</dbReference>
<sequence length="143" mass="15718">MKSPSRATSSRLILESQVANSELVSLAFQASMMQHQHRALGNNRDVAFKRRNNANNMGTKRVMLPKSCKAVIARSFDDCTHDHVYGHWLVAGIKKYPSKVNQAISGNMGNNGGDHVSASSNSTWSRVAIPLDQLASESCMQMQ</sequence>
<name>A0A835N445_9ROSI</name>
<reference evidence="1 2" key="1">
    <citation type="submission" date="2020-10" db="EMBL/GenBank/DDBJ databases">
        <title>Plant Genome Project.</title>
        <authorList>
            <person name="Zhang R.-G."/>
        </authorList>
    </citation>
    <scope>NUCLEOTIDE SEQUENCE [LARGE SCALE GENOMIC DNA]</scope>
    <source>
        <strain evidence="1">FAFU-HL-1</strain>
        <tissue evidence="1">Leaf</tissue>
    </source>
</reference>